<dbReference type="GO" id="GO:0006260">
    <property type="term" value="P:DNA replication"/>
    <property type="evidence" value="ECO:0007669"/>
    <property type="project" value="InterPro"/>
</dbReference>
<dbReference type="Pfam" id="PF04364">
    <property type="entry name" value="DNA_pol3_chi"/>
    <property type="match status" value="1"/>
</dbReference>
<gene>
    <name evidence="1" type="ORF">IWH25_17260</name>
</gene>
<dbReference type="AlphaFoldDB" id="A0A974PXT7"/>
<dbReference type="Gene3D" id="3.40.50.10110">
    <property type="entry name" value="DNA polymerase III subunit chi"/>
    <property type="match status" value="1"/>
</dbReference>
<evidence type="ECO:0000313" key="1">
    <source>
        <dbReference type="EMBL" id="QRJ63464.1"/>
    </source>
</evidence>
<sequence>MTQIFFYHGAADRIAAAAGLIAKAWAQRKPLVVYAPDPAVAGALDRALWTRNPLDFVPHVNAGSPLAGETPVIIADRLDELPQDERLMNLSGEVPPGFSRFTSVIEVVSEEPEVRQPARERFKFYKDRGYEVQALDLAGKA</sequence>
<dbReference type="PANTHER" id="PTHR38767">
    <property type="entry name" value="DNA POLYMERASE III SUBUNIT CHI"/>
    <property type="match status" value="1"/>
</dbReference>
<keyword evidence="2" id="KW-1185">Reference proteome</keyword>
<dbReference type="EMBL" id="CP064781">
    <property type="protein sequence ID" value="QRJ63464.1"/>
    <property type="molecule type" value="Genomic_DNA"/>
</dbReference>
<evidence type="ECO:0000313" key="2">
    <source>
        <dbReference type="Proteomes" id="UP000663444"/>
    </source>
</evidence>
<name>A0A974PXT7_9RHOO</name>
<reference evidence="1" key="1">
    <citation type="submission" date="2020-11" db="EMBL/GenBank/DDBJ databases">
        <title>Azospira restricta DSM 18626 genome sequence.</title>
        <authorList>
            <person name="Moe W.M."/>
        </authorList>
    </citation>
    <scope>NUCLEOTIDE SEQUENCE</scope>
    <source>
        <strain evidence="1">DSM 18626</strain>
    </source>
</reference>
<dbReference type="InterPro" id="IPR007459">
    <property type="entry name" value="DNA_pol3_chi"/>
</dbReference>
<dbReference type="PANTHER" id="PTHR38767:SF1">
    <property type="entry name" value="DNA POLYMERASE III SUBUNIT CHI"/>
    <property type="match status" value="1"/>
</dbReference>
<dbReference type="GO" id="GO:0032298">
    <property type="term" value="P:positive regulation of DNA-templated DNA replication initiation"/>
    <property type="evidence" value="ECO:0007669"/>
    <property type="project" value="TreeGrafter"/>
</dbReference>
<dbReference type="KEGG" id="ares:IWH25_17260"/>
<dbReference type="InterPro" id="IPR036768">
    <property type="entry name" value="PolIII_chi_sf"/>
</dbReference>
<protein>
    <submittedName>
        <fullName evidence="1">DNA polymerase III subunit chi</fullName>
    </submittedName>
</protein>
<dbReference type="RefSeq" id="WP_203386991.1">
    <property type="nucleotide sequence ID" value="NZ_CP064781.1"/>
</dbReference>
<organism evidence="1 2">
    <name type="scientific">Azospira restricta</name>
    <dbReference type="NCBI Taxonomy" id="404405"/>
    <lineage>
        <taxon>Bacteria</taxon>
        <taxon>Pseudomonadati</taxon>
        <taxon>Pseudomonadota</taxon>
        <taxon>Betaproteobacteria</taxon>
        <taxon>Rhodocyclales</taxon>
        <taxon>Rhodocyclaceae</taxon>
        <taxon>Azospira</taxon>
    </lineage>
</organism>
<dbReference type="GO" id="GO:0003887">
    <property type="term" value="F:DNA-directed DNA polymerase activity"/>
    <property type="evidence" value="ECO:0007669"/>
    <property type="project" value="InterPro"/>
</dbReference>
<proteinExistence type="predicted"/>
<dbReference type="GO" id="GO:0003677">
    <property type="term" value="F:DNA binding"/>
    <property type="evidence" value="ECO:0007669"/>
    <property type="project" value="InterPro"/>
</dbReference>
<dbReference type="SUPFAM" id="SSF102400">
    <property type="entry name" value="DNA polymerase III chi subunit"/>
    <property type="match status" value="1"/>
</dbReference>
<accession>A0A974PXT7</accession>
<dbReference type="Proteomes" id="UP000663444">
    <property type="component" value="Chromosome"/>
</dbReference>